<dbReference type="AlphaFoldDB" id="A0AAJ5YNU1"/>
<evidence type="ECO:0000313" key="1">
    <source>
        <dbReference type="EMBL" id="WFC97744.1"/>
    </source>
</evidence>
<dbReference type="Proteomes" id="UP001219567">
    <property type="component" value="Chromosome 1"/>
</dbReference>
<dbReference type="InterPro" id="IPR046341">
    <property type="entry name" value="SET_dom_sf"/>
</dbReference>
<dbReference type="SUPFAM" id="SSF82199">
    <property type="entry name" value="SET domain"/>
    <property type="match status" value="1"/>
</dbReference>
<name>A0AAJ5YNU1_9BASI</name>
<keyword evidence="2" id="KW-1185">Reference proteome</keyword>
<dbReference type="Gene3D" id="3.90.1410.10">
    <property type="entry name" value="set domain protein methyltransferase, domain 1"/>
    <property type="match status" value="1"/>
</dbReference>
<sequence length="191" mass="21864">MAAWLSENQCTAPEGFSIQLNAVLADKNKWNDCWLWATNVYTRRSRQESASQVFNNYGAKSNEELLLLYGFVEPEGPDDMLTITLRDAHTDSTRQFHWHKSSAAPPTEMMVFLESQVTEPKVDRADIASLLRQAEACEALEEFFDTSITIFNRVQYEVDDALPWISDDGSDGVRDYVLESIRVYREGMDSY</sequence>
<protein>
    <submittedName>
        <fullName evidence="1">Uncharacterized protein</fullName>
    </submittedName>
</protein>
<dbReference type="EMBL" id="CP119943">
    <property type="protein sequence ID" value="WFC97744.1"/>
    <property type="molecule type" value="Genomic_DNA"/>
</dbReference>
<proteinExistence type="predicted"/>
<evidence type="ECO:0000313" key="2">
    <source>
        <dbReference type="Proteomes" id="UP001219567"/>
    </source>
</evidence>
<organism evidence="1 2">
    <name type="scientific">Malassezia yamatoensis</name>
    <dbReference type="NCBI Taxonomy" id="253288"/>
    <lineage>
        <taxon>Eukaryota</taxon>
        <taxon>Fungi</taxon>
        <taxon>Dikarya</taxon>
        <taxon>Basidiomycota</taxon>
        <taxon>Ustilaginomycotina</taxon>
        <taxon>Malasseziomycetes</taxon>
        <taxon>Malasseziales</taxon>
        <taxon>Malasseziaceae</taxon>
        <taxon>Malassezia</taxon>
    </lineage>
</organism>
<dbReference type="PANTHER" id="PTHR13271">
    <property type="entry name" value="UNCHARACTERIZED PUTATIVE METHYLTRANSFERASE"/>
    <property type="match status" value="1"/>
</dbReference>
<dbReference type="GO" id="GO:0016279">
    <property type="term" value="F:protein-lysine N-methyltransferase activity"/>
    <property type="evidence" value="ECO:0007669"/>
    <property type="project" value="UniProtKB-ARBA"/>
</dbReference>
<gene>
    <name evidence="1" type="ORF">MYAM1_000463</name>
</gene>
<dbReference type="InterPro" id="IPR050600">
    <property type="entry name" value="SETD3_SETD6_MTase"/>
</dbReference>
<accession>A0AAJ5YNU1</accession>
<reference evidence="1 2" key="1">
    <citation type="submission" date="2023-03" db="EMBL/GenBank/DDBJ databases">
        <title>Mating type loci evolution in Malassezia.</title>
        <authorList>
            <person name="Coelho M.A."/>
        </authorList>
    </citation>
    <scope>NUCLEOTIDE SEQUENCE [LARGE SCALE GENOMIC DNA]</scope>
    <source>
        <strain evidence="1 2">CBS 9725</strain>
    </source>
</reference>